<dbReference type="Proteomes" id="UP000617531">
    <property type="component" value="Unassembled WGS sequence"/>
</dbReference>
<evidence type="ECO:0000256" key="1">
    <source>
        <dbReference type="ARBA" id="ARBA00023236"/>
    </source>
</evidence>
<gene>
    <name evidence="3" type="ORF">GCM10011600_27530</name>
</gene>
<keyword evidence="4" id="KW-1185">Reference proteome</keyword>
<dbReference type="GO" id="GO:0009432">
    <property type="term" value="P:SOS response"/>
    <property type="evidence" value="ECO:0007669"/>
    <property type="project" value="UniProtKB-KW"/>
</dbReference>
<keyword evidence="1" id="KW-0227">DNA damage</keyword>
<comment type="caution">
    <text evidence="3">The sequence shown here is derived from an EMBL/GenBank/DDBJ whole genome shotgun (WGS) entry which is preliminary data.</text>
</comment>
<evidence type="ECO:0000313" key="4">
    <source>
        <dbReference type="Proteomes" id="UP000617531"/>
    </source>
</evidence>
<dbReference type="AlphaFoldDB" id="A0A8J3GSX2"/>
<dbReference type="GO" id="GO:0016887">
    <property type="term" value="F:ATP hydrolysis activity"/>
    <property type="evidence" value="ECO:0007669"/>
    <property type="project" value="InterPro"/>
</dbReference>
<reference evidence="3" key="2">
    <citation type="submission" date="2020-09" db="EMBL/GenBank/DDBJ databases">
        <authorList>
            <person name="Sun Q."/>
            <person name="Zhou Y."/>
        </authorList>
    </citation>
    <scope>NUCLEOTIDE SEQUENCE</scope>
    <source>
        <strain evidence="3">CGMCC 1.16548</strain>
    </source>
</reference>
<protein>
    <submittedName>
        <fullName evidence="3">Chromosome segregation protein SMC</fullName>
    </submittedName>
</protein>
<dbReference type="GO" id="GO:0005524">
    <property type="term" value="F:ATP binding"/>
    <property type="evidence" value="ECO:0007669"/>
    <property type="project" value="InterPro"/>
</dbReference>
<dbReference type="PIRSF" id="PIRSF029347">
    <property type="entry name" value="RecF"/>
    <property type="match status" value="1"/>
</dbReference>
<evidence type="ECO:0000313" key="3">
    <source>
        <dbReference type="EMBL" id="GHF24953.1"/>
    </source>
</evidence>
<dbReference type="GO" id="GO:0000731">
    <property type="term" value="P:DNA synthesis involved in DNA repair"/>
    <property type="evidence" value="ECO:0007669"/>
    <property type="project" value="TreeGrafter"/>
</dbReference>
<feature type="domain" description="ATPase AAA-type core" evidence="2">
    <location>
        <begin position="259"/>
        <end position="331"/>
    </location>
</feature>
<sequence>MSLDSRLGDPVRVERLRVSNYRSLDDDVVVEFGDLTALVGPNGSGKSNVLDVFRFLREALSFGLEPAVSKRLGIKKLRRTAPFKPRAIKVGVDLSSSGWSASYDIQINAAANGTYKVERERLVTEWPGAGGEVMLDVSGGKVKVAPEGLRPIGSEVELTLPSLAGAPEVRPVVEALRAVRIHSIYPRELSTPQPVGATPPLDESGSNWCAVLRTLDERAMTELRLAMEKVTGDIRDIRVDSSGGFYTAEFEHVFTEGAPKWFSAGQESDGTLRTAGILTALLQSPAPPLLGIEEPELTINPGLLPLLFDYLKAASQRAQIVITTHSPDLLDLLPVENIRVVQRRDGVTTVGLVSEAQRSIVRDDLMTLGEFLRSGGIKMEGSEPNLFDLLDEPVS</sequence>
<evidence type="ECO:0000259" key="2">
    <source>
        <dbReference type="Pfam" id="PF13304"/>
    </source>
</evidence>
<reference evidence="3" key="1">
    <citation type="journal article" date="2014" name="Int. J. Syst. Evol. Microbiol.">
        <title>Complete genome sequence of Corynebacterium casei LMG S-19264T (=DSM 44701T), isolated from a smear-ripened cheese.</title>
        <authorList>
            <consortium name="US DOE Joint Genome Institute (JGI-PGF)"/>
            <person name="Walter F."/>
            <person name="Albersmeier A."/>
            <person name="Kalinowski J."/>
            <person name="Ruckert C."/>
        </authorList>
    </citation>
    <scope>NUCLEOTIDE SEQUENCE</scope>
    <source>
        <strain evidence="3">CGMCC 1.16548</strain>
    </source>
</reference>
<dbReference type="InterPro" id="IPR014555">
    <property type="entry name" value="RecF-like"/>
</dbReference>
<dbReference type="InterPro" id="IPR003959">
    <property type="entry name" value="ATPase_AAA_core"/>
</dbReference>
<dbReference type="EMBL" id="BNAI01000009">
    <property type="protein sequence ID" value="GHF24953.1"/>
    <property type="molecule type" value="Genomic_DNA"/>
</dbReference>
<organism evidence="3 4">
    <name type="scientific">Pseudolysinimonas yzui</name>
    <dbReference type="NCBI Taxonomy" id="2708254"/>
    <lineage>
        <taxon>Bacteria</taxon>
        <taxon>Bacillati</taxon>
        <taxon>Actinomycetota</taxon>
        <taxon>Actinomycetes</taxon>
        <taxon>Micrococcales</taxon>
        <taxon>Microbacteriaceae</taxon>
        <taxon>Pseudolysinimonas</taxon>
    </lineage>
</organism>
<name>A0A8J3GSX2_9MICO</name>
<dbReference type="InterPro" id="IPR027417">
    <property type="entry name" value="P-loop_NTPase"/>
</dbReference>
<dbReference type="Gene3D" id="3.40.50.300">
    <property type="entry name" value="P-loop containing nucleotide triphosphate hydrolases"/>
    <property type="match status" value="2"/>
</dbReference>
<accession>A0A8J3GSX2</accession>
<feature type="domain" description="ATPase AAA-type core" evidence="2">
    <location>
        <begin position="35"/>
        <end position="110"/>
    </location>
</feature>
<keyword evidence="1" id="KW-0742">SOS response</keyword>
<proteinExistence type="predicted"/>
<dbReference type="GO" id="GO:0006302">
    <property type="term" value="P:double-strand break repair"/>
    <property type="evidence" value="ECO:0007669"/>
    <property type="project" value="TreeGrafter"/>
</dbReference>
<dbReference type="Pfam" id="PF13304">
    <property type="entry name" value="AAA_21"/>
    <property type="match status" value="2"/>
</dbReference>
<dbReference type="SUPFAM" id="SSF52540">
    <property type="entry name" value="P-loop containing nucleoside triphosphate hydrolases"/>
    <property type="match status" value="1"/>
</dbReference>
<dbReference type="PANTHER" id="PTHR32182:SF25">
    <property type="entry name" value="SLR1056 PROTEIN"/>
    <property type="match status" value="1"/>
</dbReference>
<dbReference type="PANTHER" id="PTHR32182">
    <property type="entry name" value="DNA REPLICATION AND REPAIR PROTEIN RECF"/>
    <property type="match status" value="1"/>
</dbReference>